<sequence>MASLSNTADNWEEITDLDFEDNIDLAQRITVHSVPTPRSNALLDIDDSSDLSDSEEYQLIETHTMPTYAAAAKWGNKTREEETVKETSVCGKAINDYGIKQKGMRLKNNIMPSSPPSSDDMDSPNRMKMNDSRSSNVRNKCKKRDNKPTSHINENQTHPSPPPSPSSSTVITPLDIEIPTKSSSRKMKNRHNTRKAKIATKKLQSQLVSPNEAEFYESYCRGDTNRDPEFVKYKICKKAMKYEKKTKRSDGKRARGDICEL</sequence>
<gene>
    <name evidence="2" type="ORF">POCULU_LOCUS5635</name>
</gene>
<evidence type="ECO:0000256" key="1">
    <source>
        <dbReference type="SAM" id="MobiDB-lite"/>
    </source>
</evidence>
<dbReference type="AlphaFoldDB" id="A0A9N9FUN2"/>
<keyword evidence="3" id="KW-1185">Reference proteome</keyword>
<dbReference type="OrthoDB" id="2415820at2759"/>
<comment type="caution">
    <text evidence="2">The sequence shown here is derived from an EMBL/GenBank/DDBJ whole genome shotgun (WGS) entry which is preliminary data.</text>
</comment>
<accession>A0A9N9FUN2</accession>
<feature type="region of interest" description="Disordered" evidence="1">
    <location>
        <begin position="103"/>
        <end position="171"/>
    </location>
</feature>
<evidence type="ECO:0000313" key="2">
    <source>
        <dbReference type="EMBL" id="CAG8563564.1"/>
    </source>
</evidence>
<evidence type="ECO:0000313" key="3">
    <source>
        <dbReference type="Proteomes" id="UP000789572"/>
    </source>
</evidence>
<dbReference type="Proteomes" id="UP000789572">
    <property type="component" value="Unassembled WGS sequence"/>
</dbReference>
<name>A0A9N9FUN2_9GLOM</name>
<feature type="compositionally biased region" description="Polar residues" evidence="1">
    <location>
        <begin position="149"/>
        <end position="158"/>
    </location>
</feature>
<organism evidence="2 3">
    <name type="scientific">Paraglomus occultum</name>
    <dbReference type="NCBI Taxonomy" id="144539"/>
    <lineage>
        <taxon>Eukaryota</taxon>
        <taxon>Fungi</taxon>
        <taxon>Fungi incertae sedis</taxon>
        <taxon>Mucoromycota</taxon>
        <taxon>Glomeromycotina</taxon>
        <taxon>Glomeromycetes</taxon>
        <taxon>Paraglomerales</taxon>
        <taxon>Paraglomeraceae</taxon>
        <taxon>Paraglomus</taxon>
    </lineage>
</organism>
<dbReference type="EMBL" id="CAJVPJ010000893">
    <property type="protein sequence ID" value="CAG8563564.1"/>
    <property type="molecule type" value="Genomic_DNA"/>
</dbReference>
<protein>
    <submittedName>
        <fullName evidence="2">125_t:CDS:1</fullName>
    </submittedName>
</protein>
<reference evidence="2" key="1">
    <citation type="submission" date="2021-06" db="EMBL/GenBank/DDBJ databases">
        <authorList>
            <person name="Kallberg Y."/>
            <person name="Tangrot J."/>
            <person name="Rosling A."/>
        </authorList>
    </citation>
    <scope>NUCLEOTIDE SEQUENCE</scope>
    <source>
        <strain evidence="2">IA702</strain>
    </source>
</reference>
<feature type="region of interest" description="Disordered" evidence="1">
    <location>
        <begin position="242"/>
        <end position="261"/>
    </location>
</feature>
<proteinExistence type="predicted"/>